<dbReference type="Proteomes" id="UP000429232">
    <property type="component" value="Chromosome"/>
</dbReference>
<dbReference type="KEGG" id="mgik:GO620_007425"/>
<proteinExistence type="predicted"/>
<gene>
    <name evidence="1" type="ORF">GO620_007425</name>
</gene>
<reference evidence="1 2" key="1">
    <citation type="submission" date="2020-12" db="EMBL/GenBank/DDBJ databases">
        <title>HMF7856_wgs.fasta genome submission.</title>
        <authorList>
            <person name="Kang H."/>
            <person name="Kim H."/>
            <person name="Joh K."/>
        </authorList>
    </citation>
    <scope>NUCLEOTIDE SEQUENCE [LARGE SCALE GENOMIC DNA]</scope>
    <source>
        <strain evidence="1 2">HMF7856</strain>
    </source>
</reference>
<evidence type="ECO:0008006" key="3">
    <source>
        <dbReference type="Google" id="ProtNLM"/>
    </source>
</evidence>
<protein>
    <recommendedName>
        <fullName evidence="3">Lipocalin-like protein</fullName>
    </recommendedName>
</protein>
<keyword evidence="2" id="KW-1185">Reference proteome</keyword>
<name>A0A6I4IN71_9SPHI</name>
<evidence type="ECO:0000313" key="1">
    <source>
        <dbReference type="EMBL" id="QQL51267.1"/>
    </source>
</evidence>
<dbReference type="RefSeq" id="WP_157523852.1">
    <property type="nucleotide sequence ID" value="NZ_CP066775.1"/>
</dbReference>
<organism evidence="1 2">
    <name type="scientific">Mucilaginibacter ginkgonis</name>
    <dbReference type="NCBI Taxonomy" id="2682091"/>
    <lineage>
        <taxon>Bacteria</taxon>
        <taxon>Pseudomonadati</taxon>
        <taxon>Bacteroidota</taxon>
        <taxon>Sphingobacteriia</taxon>
        <taxon>Sphingobacteriales</taxon>
        <taxon>Sphingobacteriaceae</taxon>
        <taxon>Mucilaginibacter</taxon>
    </lineage>
</organism>
<dbReference type="PROSITE" id="PS51257">
    <property type="entry name" value="PROKAR_LIPOPROTEIN"/>
    <property type="match status" value="1"/>
</dbReference>
<accession>A0A6I4IN71</accession>
<evidence type="ECO:0000313" key="2">
    <source>
        <dbReference type="Proteomes" id="UP000429232"/>
    </source>
</evidence>
<sequence length="149" mass="17010">MLKIYTVILLCIVLLAGGCKKENPEPDPGPYIPLESTIIKGLGMNTPLTGKWDWVKAISGTFGTSNPVSTGIDEKVVFTNDSTMTIYHNNLYYYQFKYLYYINYKFGSRTLNMTAIGDSKYETVIKNDTLTFSTFEYGNYDQRIYVKLK</sequence>
<dbReference type="EMBL" id="CP066775">
    <property type="protein sequence ID" value="QQL51267.1"/>
    <property type="molecule type" value="Genomic_DNA"/>
</dbReference>
<dbReference type="AlphaFoldDB" id="A0A6I4IN71"/>